<feature type="transmembrane region" description="Helical" evidence="8">
    <location>
        <begin position="363"/>
        <end position="383"/>
    </location>
</feature>
<keyword evidence="11" id="KW-1185">Reference proteome</keyword>
<gene>
    <name evidence="10" type="ORF">SAMN06269250_3664</name>
</gene>
<name>A0A286G8K5_9BACT</name>
<evidence type="ECO:0000256" key="6">
    <source>
        <dbReference type="ARBA" id="ARBA00022989"/>
    </source>
</evidence>
<dbReference type="EMBL" id="OCNH01000003">
    <property type="protein sequence ID" value="SOD91835.1"/>
    <property type="molecule type" value="Genomic_DNA"/>
</dbReference>
<keyword evidence="4 10" id="KW-0808">Transferase</keyword>
<dbReference type="InterPro" id="IPR038731">
    <property type="entry name" value="RgtA/B/C-like"/>
</dbReference>
<feature type="transmembrane region" description="Helical" evidence="8">
    <location>
        <begin position="171"/>
        <end position="189"/>
    </location>
</feature>
<feature type="transmembrane region" description="Helical" evidence="8">
    <location>
        <begin position="395"/>
        <end position="413"/>
    </location>
</feature>
<feature type="transmembrane region" description="Helical" evidence="8">
    <location>
        <begin position="331"/>
        <end position="351"/>
    </location>
</feature>
<evidence type="ECO:0000256" key="1">
    <source>
        <dbReference type="ARBA" id="ARBA00004651"/>
    </source>
</evidence>
<dbReference type="Pfam" id="PF13231">
    <property type="entry name" value="PMT_2"/>
    <property type="match status" value="1"/>
</dbReference>
<comment type="subcellular location">
    <subcellularLocation>
        <location evidence="1">Cell membrane</location>
        <topology evidence="1">Multi-pass membrane protein</topology>
    </subcellularLocation>
</comment>
<evidence type="ECO:0000256" key="7">
    <source>
        <dbReference type="ARBA" id="ARBA00023136"/>
    </source>
</evidence>
<evidence type="ECO:0000313" key="11">
    <source>
        <dbReference type="Proteomes" id="UP000219452"/>
    </source>
</evidence>
<dbReference type="GO" id="GO:0005886">
    <property type="term" value="C:plasma membrane"/>
    <property type="evidence" value="ECO:0007669"/>
    <property type="project" value="UniProtKB-SubCell"/>
</dbReference>
<feature type="transmembrane region" description="Helical" evidence="8">
    <location>
        <begin position="95"/>
        <end position="113"/>
    </location>
</feature>
<reference evidence="11" key="1">
    <citation type="submission" date="2017-09" db="EMBL/GenBank/DDBJ databases">
        <authorList>
            <person name="Varghese N."/>
            <person name="Submissions S."/>
        </authorList>
    </citation>
    <scope>NUCLEOTIDE SEQUENCE [LARGE SCALE GENOMIC DNA]</scope>
    <source>
        <strain evidence="11">DSM 29961</strain>
    </source>
</reference>
<feature type="transmembrane region" description="Helical" evidence="8">
    <location>
        <begin position="219"/>
        <end position="237"/>
    </location>
</feature>
<keyword evidence="2" id="KW-1003">Cell membrane</keyword>
<keyword evidence="7 8" id="KW-0472">Membrane</keyword>
<evidence type="ECO:0000256" key="5">
    <source>
        <dbReference type="ARBA" id="ARBA00022692"/>
    </source>
</evidence>
<evidence type="ECO:0000256" key="8">
    <source>
        <dbReference type="SAM" id="Phobius"/>
    </source>
</evidence>
<feature type="transmembrane region" description="Helical" evidence="8">
    <location>
        <begin position="144"/>
        <end position="164"/>
    </location>
</feature>
<keyword evidence="5 8" id="KW-0812">Transmembrane</keyword>
<dbReference type="OrthoDB" id="8353433at2"/>
<dbReference type="AlphaFoldDB" id="A0A286G8K5"/>
<protein>
    <submittedName>
        <fullName evidence="10">4-amino-4-deoxy-L-arabinose transferase</fullName>
    </submittedName>
</protein>
<dbReference type="GO" id="GO:0016763">
    <property type="term" value="F:pentosyltransferase activity"/>
    <property type="evidence" value="ECO:0007669"/>
    <property type="project" value="TreeGrafter"/>
</dbReference>
<evidence type="ECO:0000259" key="9">
    <source>
        <dbReference type="Pfam" id="PF13231"/>
    </source>
</evidence>
<dbReference type="PANTHER" id="PTHR33908:SF3">
    <property type="entry name" value="UNDECAPRENYL PHOSPHATE-ALPHA-4-AMINO-4-DEOXY-L-ARABINOSE ARABINOSYL TRANSFERASE"/>
    <property type="match status" value="1"/>
</dbReference>
<feature type="transmembrane region" description="Helical" evidence="8">
    <location>
        <begin position="271"/>
        <end position="296"/>
    </location>
</feature>
<dbReference type="GO" id="GO:0010041">
    <property type="term" value="P:response to iron(III) ion"/>
    <property type="evidence" value="ECO:0007669"/>
    <property type="project" value="TreeGrafter"/>
</dbReference>
<keyword evidence="6 8" id="KW-1133">Transmembrane helix</keyword>
<feature type="domain" description="Glycosyltransferase RgtA/B/C/D-like" evidence="9">
    <location>
        <begin position="73"/>
        <end position="236"/>
    </location>
</feature>
<sequence>MESLTTANRLAIRSKTDWWPLILCSGLVFTLVSHLGFMPLDTGDEARRALVSLEMMLSGDYITPTLHGERYFNKPPLFNWLIIASYQLFGNYSSFALRFPMLVSLLLLGLVLFRFVRKAINPVVGGATALMMLTNGRVLLYDSMLGLIEITFALVTYTAIMLVYRYDQKRSYWWLYLTTYALTAVAFLLKGLPPLAFQGLTLLGWFLYTRRIRLLFHPAHFAGIGVFVLITGAYYWTYFSRNAIPLQDVAGVLFTESAKRTGLYFGWGATLLHLITFPFELIYHFAPFTLLVVLLLRRGIGKILAGNSFVAFNAVSFSSTVIIYWLSPQVYGRYLIGLMPMLFTVLAYLYYEHSSPASRGRWWVERIWLVTTVILAVGCWAVMVYPTTRVLPGALAKTAVLSVALAGLTWLMIRDTHNRLRLMIAVLIVVRMGFNWFALPGRATKREFYKDTAVKAARLTLGHPLYGYKTTVGDGPATDVSSFHITLVRGDILRRTSKKIPGAFYIADSVSLAHEPVRTIGQLVLFDRHPASIVEFK</sequence>
<proteinExistence type="predicted"/>
<evidence type="ECO:0000256" key="3">
    <source>
        <dbReference type="ARBA" id="ARBA00022676"/>
    </source>
</evidence>
<evidence type="ECO:0000256" key="4">
    <source>
        <dbReference type="ARBA" id="ARBA00022679"/>
    </source>
</evidence>
<dbReference type="RefSeq" id="WP_097127229.1">
    <property type="nucleotide sequence ID" value="NZ_OCNH01000003.1"/>
</dbReference>
<dbReference type="GO" id="GO:0009103">
    <property type="term" value="P:lipopolysaccharide biosynthetic process"/>
    <property type="evidence" value="ECO:0007669"/>
    <property type="project" value="UniProtKB-ARBA"/>
</dbReference>
<feature type="transmembrane region" description="Helical" evidence="8">
    <location>
        <begin position="120"/>
        <end position="138"/>
    </location>
</feature>
<feature type="transmembrane region" description="Helical" evidence="8">
    <location>
        <begin position="195"/>
        <end position="212"/>
    </location>
</feature>
<evidence type="ECO:0000313" key="10">
    <source>
        <dbReference type="EMBL" id="SOD91835.1"/>
    </source>
</evidence>
<feature type="transmembrane region" description="Helical" evidence="8">
    <location>
        <begin position="18"/>
        <end position="37"/>
    </location>
</feature>
<dbReference type="InterPro" id="IPR050297">
    <property type="entry name" value="LipidA_mod_glycosyltrf_83"/>
</dbReference>
<keyword evidence="3" id="KW-0328">Glycosyltransferase</keyword>
<evidence type="ECO:0000256" key="2">
    <source>
        <dbReference type="ARBA" id="ARBA00022475"/>
    </source>
</evidence>
<dbReference type="PANTHER" id="PTHR33908">
    <property type="entry name" value="MANNOSYLTRANSFERASE YKCB-RELATED"/>
    <property type="match status" value="1"/>
</dbReference>
<organism evidence="10 11">
    <name type="scientific">Spirosoma fluviale</name>
    <dbReference type="NCBI Taxonomy" id="1597977"/>
    <lineage>
        <taxon>Bacteria</taxon>
        <taxon>Pseudomonadati</taxon>
        <taxon>Bacteroidota</taxon>
        <taxon>Cytophagia</taxon>
        <taxon>Cytophagales</taxon>
        <taxon>Cytophagaceae</taxon>
        <taxon>Spirosoma</taxon>
    </lineage>
</organism>
<feature type="transmembrane region" description="Helical" evidence="8">
    <location>
        <begin position="420"/>
        <end position="439"/>
    </location>
</feature>
<dbReference type="Proteomes" id="UP000219452">
    <property type="component" value="Unassembled WGS sequence"/>
</dbReference>
<feature type="transmembrane region" description="Helical" evidence="8">
    <location>
        <begin position="303"/>
        <end position="325"/>
    </location>
</feature>
<accession>A0A286G8K5</accession>